<dbReference type="RefSeq" id="WP_143256029.1">
    <property type="nucleotide sequence ID" value="NZ_FXWG01000003.1"/>
</dbReference>
<evidence type="ECO:0000256" key="2">
    <source>
        <dbReference type="ARBA" id="ARBA00034247"/>
    </source>
</evidence>
<feature type="transmembrane region" description="Helical" evidence="4">
    <location>
        <begin position="116"/>
        <end position="138"/>
    </location>
</feature>
<organism evidence="6 7">
    <name type="scientific">Altererythrobacter xiamenensis</name>
    <dbReference type="NCBI Taxonomy" id="1316679"/>
    <lineage>
        <taxon>Bacteria</taxon>
        <taxon>Pseudomonadati</taxon>
        <taxon>Pseudomonadota</taxon>
        <taxon>Alphaproteobacteria</taxon>
        <taxon>Sphingomonadales</taxon>
        <taxon>Erythrobacteraceae</taxon>
        <taxon>Altererythrobacter</taxon>
    </lineage>
</organism>
<feature type="domain" description="GGDEF" evidence="5">
    <location>
        <begin position="249"/>
        <end position="381"/>
    </location>
</feature>
<feature type="transmembrane region" description="Helical" evidence="4">
    <location>
        <begin position="150"/>
        <end position="171"/>
    </location>
</feature>
<dbReference type="EC" id="2.7.7.65" evidence="1"/>
<dbReference type="Pfam" id="PF00990">
    <property type="entry name" value="GGDEF"/>
    <property type="match status" value="1"/>
</dbReference>
<name>A0A1Y6FK82_9SPHN</name>
<dbReference type="AlphaFoldDB" id="A0A1Y6FK82"/>
<dbReference type="InterPro" id="IPR029787">
    <property type="entry name" value="Nucleotide_cyclase"/>
</dbReference>
<dbReference type="NCBIfam" id="TIGR00254">
    <property type="entry name" value="GGDEF"/>
    <property type="match status" value="1"/>
</dbReference>
<feature type="transmembrane region" description="Helical" evidence="4">
    <location>
        <begin position="91"/>
        <end position="110"/>
    </location>
</feature>
<dbReference type="GO" id="GO:0005886">
    <property type="term" value="C:plasma membrane"/>
    <property type="evidence" value="ECO:0007669"/>
    <property type="project" value="TreeGrafter"/>
</dbReference>
<gene>
    <name evidence="6" type="ORF">SAMN06297468_2256</name>
</gene>
<reference evidence="7" key="1">
    <citation type="submission" date="2017-04" db="EMBL/GenBank/DDBJ databases">
        <authorList>
            <person name="Varghese N."/>
            <person name="Submissions S."/>
        </authorList>
    </citation>
    <scope>NUCLEOTIDE SEQUENCE [LARGE SCALE GENOMIC DNA]</scope>
</reference>
<dbReference type="Proteomes" id="UP000194420">
    <property type="component" value="Unassembled WGS sequence"/>
</dbReference>
<proteinExistence type="predicted"/>
<dbReference type="PANTHER" id="PTHR45138">
    <property type="entry name" value="REGULATORY COMPONENTS OF SENSORY TRANSDUCTION SYSTEM"/>
    <property type="match status" value="1"/>
</dbReference>
<keyword evidence="4" id="KW-0472">Membrane</keyword>
<comment type="catalytic activity">
    <reaction evidence="2">
        <text>2 GTP = 3',3'-c-di-GMP + 2 diphosphate</text>
        <dbReference type="Rhea" id="RHEA:24898"/>
        <dbReference type="ChEBI" id="CHEBI:33019"/>
        <dbReference type="ChEBI" id="CHEBI:37565"/>
        <dbReference type="ChEBI" id="CHEBI:58805"/>
        <dbReference type="EC" id="2.7.7.65"/>
    </reaction>
</comment>
<feature type="transmembrane region" description="Helical" evidence="4">
    <location>
        <begin position="183"/>
        <end position="208"/>
    </location>
</feature>
<evidence type="ECO:0000256" key="1">
    <source>
        <dbReference type="ARBA" id="ARBA00012528"/>
    </source>
</evidence>
<dbReference type="PROSITE" id="PS50887">
    <property type="entry name" value="GGDEF"/>
    <property type="match status" value="1"/>
</dbReference>
<keyword evidence="7" id="KW-1185">Reference proteome</keyword>
<dbReference type="InterPro" id="IPR043128">
    <property type="entry name" value="Rev_trsase/Diguanyl_cyclase"/>
</dbReference>
<evidence type="ECO:0000256" key="4">
    <source>
        <dbReference type="SAM" id="Phobius"/>
    </source>
</evidence>
<dbReference type="OrthoDB" id="384661at2"/>
<dbReference type="InterPro" id="IPR050469">
    <property type="entry name" value="Diguanylate_Cyclase"/>
</dbReference>
<evidence type="ECO:0000256" key="3">
    <source>
        <dbReference type="SAM" id="MobiDB-lite"/>
    </source>
</evidence>
<dbReference type="FunFam" id="3.30.70.270:FF:000001">
    <property type="entry name" value="Diguanylate cyclase domain protein"/>
    <property type="match status" value="1"/>
</dbReference>
<feature type="transmembrane region" description="Helical" evidence="4">
    <location>
        <begin position="33"/>
        <end position="54"/>
    </location>
</feature>
<dbReference type="PANTHER" id="PTHR45138:SF9">
    <property type="entry name" value="DIGUANYLATE CYCLASE DGCM-RELATED"/>
    <property type="match status" value="1"/>
</dbReference>
<evidence type="ECO:0000313" key="6">
    <source>
        <dbReference type="EMBL" id="SMQ73620.1"/>
    </source>
</evidence>
<evidence type="ECO:0000313" key="7">
    <source>
        <dbReference type="Proteomes" id="UP000194420"/>
    </source>
</evidence>
<protein>
    <recommendedName>
        <fullName evidence="1">diguanylate cyclase</fullName>
        <ecNumber evidence="1">2.7.7.65</ecNumber>
    </recommendedName>
</protein>
<accession>A0A1Y6FK82</accession>
<keyword evidence="4" id="KW-0812">Transmembrane</keyword>
<keyword evidence="4" id="KW-1133">Transmembrane helix</keyword>
<dbReference type="Gene3D" id="3.30.70.270">
    <property type="match status" value="1"/>
</dbReference>
<dbReference type="GO" id="GO:1902201">
    <property type="term" value="P:negative regulation of bacterial-type flagellum-dependent cell motility"/>
    <property type="evidence" value="ECO:0007669"/>
    <property type="project" value="TreeGrafter"/>
</dbReference>
<dbReference type="SUPFAM" id="SSF55073">
    <property type="entry name" value="Nucleotide cyclase"/>
    <property type="match status" value="1"/>
</dbReference>
<feature type="transmembrane region" description="Helical" evidence="4">
    <location>
        <begin position="6"/>
        <end position="26"/>
    </location>
</feature>
<dbReference type="CDD" id="cd01949">
    <property type="entry name" value="GGDEF"/>
    <property type="match status" value="1"/>
</dbReference>
<dbReference type="GO" id="GO:0052621">
    <property type="term" value="F:diguanylate cyclase activity"/>
    <property type="evidence" value="ECO:0007669"/>
    <property type="project" value="UniProtKB-EC"/>
</dbReference>
<dbReference type="EMBL" id="FXWG01000003">
    <property type="protein sequence ID" value="SMQ73620.1"/>
    <property type="molecule type" value="Genomic_DNA"/>
</dbReference>
<feature type="region of interest" description="Disordered" evidence="3">
    <location>
        <begin position="386"/>
        <end position="405"/>
    </location>
</feature>
<evidence type="ECO:0000259" key="5">
    <source>
        <dbReference type="PROSITE" id="PS50887"/>
    </source>
</evidence>
<sequence>MSDQVLGIIIPGMSLIFAAAALLVWLRDKRSHYLLGFVVAPIAIGVSLTLNHYVLGWGSVSMHAIAQLCSGGGTVALAWAACARVGKKAPLALWGAGLALMLAINALSLQQGNFTVNLYLLNAYCGIVMTMAAQLMAASGSKDVVDRAMIWAFGITALQFFLRPVAVMMMVENLTAASYRDSAGHAILIVTAALFTLMLAGVILAAVISDQIASLKSSSQIDALTGLRLRRPFEEGAMDMLERSSKEGRDVAMIVGDIDHFKQVNDLWGHQAGDNAIAAFGSLIGSIVRSEDICGRIGGEEFCIMVWNCNLDDASNMADRVRRAFAAMRHDGISENVSITASFGVACWREGEGYGKLFARADAALYEAKDAGRNCVKTEGARRGAGRRNADEAADTGQLSMRAVG</sequence>
<dbReference type="InterPro" id="IPR000160">
    <property type="entry name" value="GGDEF_dom"/>
</dbReference>
<dbReference type="GO" id="GO:0043709">
    <property type="term" value="P:cell adhesion involved in single-species biofilm formation"/>
    <property type="evidence" value="ECO:0007669"/>
    <property type="project" value="TreeGrafter"/>
</dbReference>
<dbReference type="SMART" id="SM00267">
    <property type="entry name" value="GGDEF"/>
    <property type="match status" value="1"/>
</dbReference>